<dbReference type="OrthoDB" id="10308549at2759"/>
<organism evidence="2 3">
    <name type="scientific">Glarea lozoyensis (strain ATCC 74030 / MF5533)</name>
    <dbReference type="NCBI Taxonomy" id="1104152"/>
    <lineage>
        <taxon>Eukaryota</taxon>
        <taxon>Fungi</taxon>
        <taxon>Dikarya</taxon>
        <taxon>Ascomycota</taxon>
        <taxon>Pezizomycotina</taxon>
        <taxon>Leotiomycetes</taxon>
        <taxon>Helotiales</taxon>
        <taxon>Helotiaceae</taxon>
        <taxon>Glarea</taxon>
    </lineage>
</organism>
<proteinExistence type="predicted"/>
<dbReference type="HOGENOM" id="CLU_2277785_0_0_1"/>
<keyword evidence="3" id="KW-1185">Reference proteome</keyword>
<evidence type="ECO:0000313" key="3">
    <source>
        <dbReference type="Proteomes" id="UP000005446"/>
    </source>
</evidence>
<evidence type="ECO:0000313" key="2">
    <source>
        <dbReference type="EMBL" id="EHL00480.1"/>
    </source>
</evidence>
<sequence>MHTKLILLLSTLTLSLFVTAVPAEVPAAEVTTGIKCCISGCTSCNTWKCQNCWAWPYSVCCATILAKKRDGDGNDVFLNMKGEVITMVDMPEPEFGENVAEA</sequence>
<dbReference type="AlphaFoldDB" id="H0ELU3"/>
<dbReference type="InParanoid" id="H0ELU3"/>
<feature type="chain" id="PRO_5003531978" evidence="1">
    <location>
        <begin position="24"/>
        <end position="102"/>
    </location>
</feature>
<dbReference type="Proteomes" id="UP000005446">
    <property type="component" value="Unassembled WGS sequence"/>
</dbReference>
<name>H0ELU3_GLAL7</name>
<evidence type="ECO:0000256" key="1">
    <source>
        <dbReference type="SAM" id="SignalP"/>
    </source>
</evidence>
<dbReference type="EMBL" id="AGUE01000080">
    <property type="protein sequence ID" value="EHL00480.1"/>
    <property type="molecule type" value="Genomic_DNA"/>
</dbReference>
<feature type="signal peptide" evidence="1">
    <location>
        <begin position="1"/>
        <end position="23"/>
    </location>
</feature>
<comment type="caution">
    <text evidence="2">The sequence shown here is derived from an EMBL/GenBank/DDBJ whole genome shotgun (WGS) entry which is preliminary data.</text>
</comment>
<protein>
    <submittedName>
        <fullName evidence="2">Uncharacterized protein</fullName>
    </submittedName>
</protein>
<reference evidence="2 3" key="1">
    <citation type="journal article" date="2012" name="Eukaryot. Cell">
        <title>Genome sequence of the fungus Glarea lozoyensis: the first genome sequence of a species from the Helotiaceae family.</title>
        <authorList>
            <person name="Youssar L."/>
            <person name="Gruening B.A."/>
            <person name="Erxleben A."/>
            <person name="Guenther S."/>
            <person name="Huettel W."/>
        </authorList>
    </citation>
    <scope>NUCLEOTIDE SEQUENCE [LARGE SCALE GENOMIC DNA]</scope>
    <source>
        <strain evidence="3">ATCC 74030 / MF5533</strain>
    </source>
</reference>
<accession>H0ELU3</accession>
<gene>
    <name evidence="2" type="ORF">M7I_3564</name>
</gene>
<keyword evidence="1" id="KW-0732">Signal</keyword>